<reference evidence="2" key="2">
    <citation type="submission" date="2020-07" db="EMBL/GenBank/DDBJ databases">
        <authorList>
            <person name="Vera ALvarez R."/>
            <person name="Arias-Moreno D.M."/>
            <person name="Jimenez-Jacinto V."/>
            <person name="Jimenez-Bremont J.F."/>
            <person name="Swaminathan K."/>
            <person name="Moose S.P."/>
            <person name="Guerrero-Gonzalez M.L."/>
            <person name="Marino-Ramirez L."/>
            <person name="Landsman D."/>
            <person name="Rodriguez-Kessler M."/>
            <person name="Delgado-Sanchez P."/>
        </authorList>
    </citation>
    <scope>NUCLEOTIDE SEQUENCE</scope>
    <source>
        <tissue evidence="2">Cladode</tissue>
    </source>
</reference>
<feature type="region of interest" description="Disordered" evidence="1">
    <location>
        <begin position="80"/>
        <end position="122"/>
    </location>
</feature>
<dbReference type="AlphaFoldDB" id="A0A7C9DYB0"/>
<feature type="region of interest" description="Disordered" evidence="1">
    <location>
        <begin position="1"/>
        <end position="35"/>
    </location>
</feature>
<evidence type="ECO:0000256" key="1">
    <source>
        <dbReference type="SAM" id="MobiDB-lite"/>
    </source>
</evidence>
<reference evidence="2" key="1">
    <citation type="journal article" date="2013" name="J. Plant Res.">
        <title>Effect of fungi and light on seed germination of three Opuntia species from semiarid lands of central Mexico.</title>
        <authorList>
            <person name="Delgado-Sanchez P."/>
            <person name="Jimenez-Bremont J.F."/>
            <person name="Guerrero-Gonzalez Mde L."/>
            <person name="Flores J."/>
        </authorList>
    </citation>
    <scope>NUCLEOTIDE SEQUENCE</scope>
    <source>
        <tissue evidence="2">Cladode</tissue>
    </source>
</reference>
<feature type="compositionally biased region" description="Gly residues" evidence="1">
    <location>
        <begin position="86"/>
        <end position="97"/>
    </location>
</feature>
<accession>A0A7C9DYB0</accession>
<organism evidence="2">
    <name type="scientific">Opuntia streptacantha</name>
    <name type="common">Prickly pear cactus</name>
    <name type="synonym">Opuntia cardona</name>
    <dbReference type="NCBI Taxonomy" id="393608"/>
    <lineage>
        <taxon>Eukaryota</taxon>
        <taxon>Viridiplantae</taxon>
        <taxon>Streptophyta</taxon>
        <taxon>Embryophyta</taxon>
        <taxon>Tracheophyta</taxon>
        <taxon>Spermatophyta</taxon>
        <taxon>Magnoliopsida</taxon>
        <taxon>eudicotyledons</taxon>
        <taxon>Gunneridae</taxon>
        <taxon>Pentapetalae</taxon>
        <taxon>Caryophyllales</taxon>
        <taxon>Cactineae</taxon>
        <taxon>Cactaceae</taxon>
        <taxon>Opuntioideae</taxon>
        <taxon>Opuntia</taxon>
    </lineage>
</organism>
<protein>
    <submittedName>
        <fullName evidence="2">Uncharacterized protein</fullName>
    </submittedName>
</protein>
<dbReference type="EMBL" id="GISG01167973">
    <property type="protein sequence ID" value="MBA4651045.1"/>
    <property type="molecule type" value="Transcribed_RNA"/>
</dbReference>
<sequence length="122" mass="12741">MLIRRVTMTSTIRRKPEIGGAEIGSSDDDGSPRNAIPEIIHTSKFKTSPTDLTSLKKLSAQPHRGLAVARLLEVTVATGAPDRVPGVGGGVVGGPGRKPPRGGGGRRGRVVVGGGEREEREK</sequence>
<name>A0A7C9DYB0_OPUST</name>
<feature type="compositionally biased region" description="Basic residues" evidence="1">
    <location>
        <begin position="98"/>
        <end position="109"/>
    </location>
</feature>
<proteinExistence type="predicted"/>
<evidence type="ECO:0000313" key="2">
    <source>
        <dbReference type="EMBL" id="MBA4651045.1"/>
    </source>
</evidence>